<dbReference type="GO" id="GO:0051018">
    <property type="term" value="F:protein kinase A binding"/>
    <property type="evidence" value="ECO:0007669"/>
    <property type="project" value="TreeGrafter"/>
</dbReference>
<dbReference type="Pfam" id="PF05303">
    <property type="entry name" value="GSKIP_dom"/>
    <property type="match status" value="1"/>
</dbReference>
<name>A0A915IBT1_ROMCU</name>
<dbReference type="SUPFAM" id="SSF103107">
    <property type="entry name" value="Hypothetical protein c14orf129, hspc210"/>
    <property type="match status" value="1"/>
</dbReference>
<comment type="similarity">
    <text evidence="1">Belongs to the GSKIP family.</text>
</comment>
<organism evidence="3 4">
    <name type="scientific">Romanomermis culicivorax</name>
    <name type="common">Nematode worm</name>
    <dbReference type="NCBI Taxonomy" id="13658"/>
    <lineage>
        <taxon>Eukaryota</taxon>
        <taxon>Metazoa</taxon>
        <taxon>Ecdysozoa</taxon>
        <taxon>Nematoda</taxon>
        <taxon>Enoplea</taxon>
        <taxon>Dorylaimia</taxon>
        <taxon>Mermithida</taxon>
        <taxon>Mermithoidea</taxon>
        <taxon>Mermithidae</taxon>
        <taxon>Romanomermis</taxon>
    </lineage>
</organism>
<feature type="domain" description="GSKIP" evidence="2">
    <location>
        <begin position="327"/>
        <end position="431"/>
    </location>
</feature>
<evidence type="ECO:0000259" key="2">
    <source>
        <dbReference type="Pfam" id="PF05303"/>
    </source>
</evidence>
<evidence type="ECO:0000313" key="3">
    <source>
        <dbReference type="Proteomes" id="UP000887565"/>
    </source>
</evidence>
<dbReference type="GO" id="GO:0019207">
    <property type="term" value="F:kinase regulator activity"/>
    <property type="evidence" value="ECO:0007669"/>
    <property type="project" value="TreeGrafter"/>
</dbReference>
<keyword evidence="3" id="KW-1185">Reference proteome</keyword>
<accession>A0A915IBT1</accession>
<evidence type="ECO:0000313" key="4">
    <source>
        <dbReference type="WBParaSite" id="nRc.2.0.1.t11630-RA"/>
    </source>
</evidence>
<dbReference type="InterPro" id="IPR007967">
    <property type="entry name" value="GSKIP_dom"/>
</dbReference>
<dbReference type="WBParaSite" id="nRc.2.0.1.t11630-RA">
    <property type="protein sequence ID" value="nRc.2.0.1.t11630-RA"/>
    <property type="gene ID" value="nRc.2.0.1.g11630"/>
</dbReference>
<dbReference type="Proteomes" id="UP000887565">
    <property type="component" value="Unplaced"/>
</dbReference>
<proteinExistence type="inferred from homology"/>
<dbReference type="AlphaFoldDB" id="A0A915IBT1"/>
<sequence length="459" mass="51206">MSCSPGKTLCLPLPYLRFYYITCVLLLDVEMMRPAAKALVQAQAGNSVAPFLCDANAFADVLGISPVYRQKERVIPPFMLRSPTSGGIERLFWGRSRRFPEILGISLTKRYRSGRICRSEFVSDDCNFLDRNTMKQIVSDPDPISQKSVFADVAICAMQKNFCNTYTTICPQTFRWSCAMLMYKQMSYQDLTKNLDVSGDRSTIMTPTDIEQSFNRPISISECPSPVRTFAVQKHKNFNFLKYKSNQSHVDQLPTSSTFSTSSELLQLKNADRSSNGQGSANTGAAALSPMIGNLFRSASSNDTRRLAGDGRQSLADNMNESLNALELEAIAAVHELQFAVKDIFVSELLPRTSDLIFLNITTAEGQPYCVELTKKGWRVTSLRHDCMNGDISNINLHVLYFETIYSLMDAISKRYRESFSGKLTEKLSELDDKNVDLINDNSINVHHLDAGGVAASLA</sequence>
<dbReference type="PANTHER" id="PTHR12490:SF4">
    <property type="entry name" value="GSK3B-INTERACTING PROTEIN"/>
    <property type="match status" value="1"/>
</dbReference>
<dbReference type="InterPro" id="IPR023231">
    <property type="entry name" value="GSKIP_dom_sf"/>
</dbReference>
<dbReference type="FunFam" id="3.30.2280.10:FF:000004">
    <property type="entry name" value="Protein CBG05668"/>
    <property type="match status" value="1"/>
</dbReference>
<reference evidence="4" key="1">
    <citation type="submission" date="2022-11" db="UniProtKB">
        <authorList>
            <consortium name="WormBaseParasite"/>
        </authorList>
    </citation>
    <scope>IDENTIFICATION</scope>
</reference>
<dbReference type="GO" id="GO:0005737">
    <property type="term" value="C:cytoplasm"/>
    <property type="evidence" value="ECO:0007669"/>
    <property type="project" value="TreeGrafter"/>
</dbReference>
<dbReference type="GO" id="GO:0060828">
    <property type="term" value="P:regulation of canonical Wnt signaling pathway"/>
    <property type="evidence" value="ECO:0007669"/>
    <property type="project" value="InterPro"/>
</dbReference>
<dbReference type="Gene3D" id="3.30.2280.10">
    <property type="entry name" value="Hypothetical protein (hspc210)"/>
    <property type="match status" value="1"/>
</dbReference>
<evidence type="ECO:0000256" key="1">
    <source>
        <dbReference type="ARBA" id="ARBA00009571"/>
    </source>
</evidence>
<protein>
    <submittedName>
        <fullName evidence="4">GSKIP domain-containing protein</fullName>
    </submittedName>
</protein>
<dbReference type="InterPro" id="IPR037395">
    <property type="entry name" value="GSKIP"/>
</dbReference>
<dbReference type="PANTHER" id="PTHR12490">
    <property type="entry name" value="GSK3B-INTERACTING PROTEIN"/>
    <property type="match status" value="1"/>
</dbReference>